<name>A0ABP8UL78_9ACTN</name>
<gene>
    <name evidence="1" type="ORF">GCM10023196_075820</name>
</gene>
<comment type="caution">
    <text evidence="1">The sequence shown here is derived from an EMBL/GenBank/DDBJ whole genome shotgun (WGS) entry which is preliminary data.</text>
</comment>
<dbReference type="Proteomes" id="UP001501442">
    <property type="component" value="Unassembled WGS sequence"/>
</dbReference>
<sequence length="193" mass="20094">MDWTGWPITAGVAAVLVLMGVGPQLVDWSTPGGKTPLRPGSVVKLDTVSGRHERAFYVTVPAGWSVDIARSDPPTDVTLTSGPTRFSASGVNTAAVNLRHATTPQQLWDGLGRLQVLRDGPRPSTGPVPVTNAQGVAGLSGGLADRHRIGIATVFALQGGGVNVIATGPPADFRNKTDQVHAMMRDIRFAGGT</sequence>
<evidence type="ECO:0000313" key="2">
    <source>
        <dbReference type="Proteomes" id="UP001501442"/>
    </source>
</evidence>
<keyword evidence="2" id="KW-1185">Reference proteome</keyword>
<accession>A0ABP8UL78</accession>
<dbReference type="RefSeq" id="WP_345437374.1">
    <property type="nucleotide sequence ID" value="NZ_BAABHK010000013.1"/>
</dbReference>
<evidence type="ECO:0000313" key="1">
    <source>
        <dbReference type="EMBL" id="GAA4634407.1"/>
    </source>
</evidence>
<dbReference type="EMBL" id="BAABHK010000013">
    <property type="protein sequence ID" value="GAA4634407.1"/>
    <property type="molecule type" value="Genomic_DNA"/>
</dbReference>
<proteinExistence type="predicted"/>
<reference evidence="2" key="1">
    <citation type="journal article" date="2019" name="Int. J. Syst. Evol. Microbiol.">
        <title>The Global Catalogue of Microorganisms (GCM) 10K type strain sequencing project: providing services to taxonomists for standard genome sequencing and annotation.</title>
        <authorList>
            <consortium name="The Broad Institute Genomics Platform"/>
            <consortium name="The Broad Institute Genome Sequencing Center for Infectious Disease"/>
            <person name="Wu L."/>
            <person name="Ma J."/>
        </authorList>
    </citation>
    <scope>NUCLEOTIDE SEQUENCE [LARGE SCALE GENOMIC DNA]</scope>
    <source>
        <strain evidence="2">JCM 17939</strain>
    </source>
</reference>
<protein>
    <submittedName>
        <fullName evidence="1">Uncharacterized protein</fullName>
    </submittedName>
</protein>
<organism evidence="1 2">
    <name type="scientific">Actinoallomurus vinaceus</name>
    <dbReference type="NCBI Taxonomy" id="1080074"/>
    <lineage>
        <taxon>Bacteria</taxon>
        <taxon>Bacillati</taxon>
        <taxon>Actinomycetota</taxon>
        <taxon>Actinomycetes</taxon>
        <taxon>Streptosporangiales</taxon>
        <taxon>Thermomonosporaceae</taxon>
        <taxon>Actinoallomurus</taxon>
    </lineage>
</organism>